<dbReference type="SUPFAM" id="SSF52047">
    <property type="entry name" value="RNI-like"/>
    <property type="match status" value="1"/>
</dbReference>
<dbReference type="Proteomes" id="UP000325081">
    <property type="component" value="Unassembled WGS sequence"/>
</dbReference>
<dbReference type="AlphaFoldDB" id="A0A5A7Q5T1"/>
<dbReference type="Pfam" id="PF23622">
    <property type="entry name" value="LRR_At1g61320_AtMIF1"/>
    <property type="match status" value="1"/>
</dbReference>
<keyword evidence="3" id="KW-1185">Reference proteome</keyword>
<accession>A0A5A7Q5T1</accession>
<dbReference type="EMBL" id="BKCP01005927">
    <property type="protein sequence ID" value="GER40605.1"/>
    <property type="molecule type" value="Genomic_DNA"/>
</dbReference>
<dbReference type="InterPro" id="IPR036047">
    <property type="entry name" value="F-box-like_dom_sf"/>
</dbReference>
<comment type="caution">
    <text evidence="2">The sequence shown here is derived from an EMBL/GenBank/DDBJ whole genome shotgun (WGS) entry which is preliminary data.</text>
</comment>
<sequence>MLAMKIIVLSAWLTLLAYRLSSSRRRRRKHVQVRHHHNQIGELPDCVLISILTLLPVKDAIRTSVLSKRWTTLYKFVVHLNLHCHHLDDDRYRFDISFITRRLFKSSAIDIHHISSKYFDSRRGSKIHSLVFCCCLIKSHRYPFPYMGGFRALLKYLDNTAGIKKLVVQWCCSAQPCCRYSFSWVHLLSCMPCLRYLEFKSIYTWPCLPKLHTNMSLRNMRLSKVTLLDGALDLILSACLGLCSLRMDYCEFRCSKLHIRGPNLRLEHLNIEECRGVQEIKLCADNLVTFEFQSRSKVVDHVPRLQSMYYDVFQQDVMYHVCVRLPSELPTNQLKSLALVNKYDISKHVIHLVSKLARTNTNSNLRQLRLRFSHTAYTTMLLGIIPLLRTCPRLLEFHLDTESVETDGPKAMRPPTAETHSHLKKVEITGFCGFINEIEFALYILENATCLEQMQISRCPKWHSDKPRWCQQTRENIRQQLQGRALSETARVTIRHFPAYDGTWSKCETDYDSHCP</sequence>
<protein>
    <submittedName>
        <fullName evidence="2">FBD-associated F-box protein</fullName>
    </submittedName>
</protein>
<evidence type="ECO:0000313" key="3">
    <source>
        <dbReference type="Proteomes" id="UP000325081"/>
    </source>
</evidence>
<dbReference type="PANTHER" id="PTHR34145:SF28">
    <property type="entry name" value="F-BOX DOMAIN-CONTAINING PROTEIN"/>
    <property type="match status" value="1"/>
</dbReference>
<name>A0A5A7Q5T1_STRAF</name>
<dbReference type="InterPro" id="IPR006566">
    <property type="entry name" value="FBD"/>
</dbReference>
<evidence type="ECO:0000259" key="1">
    <source>
        <dbReference type="PROSITE" id="PS50181"/>
    </source>
</evidence>
<dbReference type="SUPFAM" id="SSF81383">
    <property type="entry name" value="F-box domain"/>
    <property type="match status" value="1"/>
</dbReference>
<proteinExistence type="predicted"/>
<dbReference type="PANTHER" id="PTHR34145">
    <property type="entry name" value="OS02G0105600 PROTEIN"/>
    <property type="match status" value="1"/>
</dbReference>
<dbReference type="CDD" id="cd22160">
    <property type="entry name" value="F-box_AtFBL13-like"/>
    <property type="match status" value="1"/>
</dbReference>
<dbReference type="InterPro" id="IPR055357">
    <property type="entry name" value="LRR_At1g61320_AtMIF1"/>
</dbReference>
<dbReference type="PROSITE" id="PS50181">
    <property type="entry name" value="FBOX"/>
    <property type="match status" value="1"/>
</dbReference>
<dbReference type="SMART" id="SM00579">
    <property type="entry name" value="FBD"/>
    <property type="match status" value="1"/>
</dbReference>
<gene>
    <name evidence="2" type="ORF">STAS_17279</name>
</gene>
<dbReference type="OrthoDB" id="904489at2759"/>
<organism evidence="2 3">
    <name type="scientific">Striga asiatica</name>
    <name type="common">Asiatic witchweed</name>
    <name type="synonym">Buchnera asiatica</name>
    <dbReference type="NCBI Taxonomy" id="4170"/>
    <lineage>
        <taxon>Eukaryota</taxon>
        <taxon>Viridiplantae</taxon>
        <taxon>Streptophyta</taxon>
        <taxon>Embryophyta</taxon>
        <taxon>Tracheophyta</taxon>
        <taxon>Spermatophyta</taxon>
        <taxon>Magnoliopsida</taxon>
        <taxon>eudicotyledons</taxon>
        <taxon>Gunneridae</taxon>
        <taxon>Pentapetalae</taxon>
        <taxon>asterids</taxon>
        <taxon>lamiids</taxon>
        <taxon>Lamiales</taxon>
        <taxon>Orobanchaceae</taxon>
        <taxon>Buchnereae</taxon>
        <taxon>Striga</taxon>
    </lineage>
</organism>
<dbReference type="Pfam" id="PF00646">
    <property type="entry name" value="F-box"/>
    <property type="match status" value="1"/>
</dbReference>
<evidence type="ECO:0000313" key="2">
    <source>
        <dbReference type="EMBL" id="GER40605.1"/>
    </source>
</evidence>
<reference evidence="3" key="1">
    <citation type="journal article" date="2019" name="Curr. Biol.">
        <title>Genome Sequence of Striga asiatica Provides Insight into the Evolution of Plant Parasitism.</title>
        <authorList>
            <person name="Yoshida S."/>
            <person name="Kim S."/>
            <person name="Wafula E.K."/>
            <person name="Tanskanen J."/>
            <person name="Kim Y.M."/>
            <person name="Honaas L."/>
            <person name="Yang Z."/>
            <person name="Spallek T."/>
            <person name="Conn C.E."/>
            <person name="Ichihashi Y."/>
            <person name="Cheong K."/>
            <person name="Cui S."/>
            <person name="Der J.P."/>
            <person name="Gundlach H."/>
            <person name="Jiao Y."/>
            <person name="Hori C."/>
            <person name="Ishida J.K."/>
            <person name="Kasahara H."/>
            <person name="Kiba T."/>
            <person name="Kim M.S."/>
            <person name="Koo N."/>
            <person name="Laohavisit A."/>
            <person name="Lee Y.H."/>
            <person name="Lumba S."/>
            <person name="McCourt P."/>
            <person name="Mortimer J.C."/>
            <person name="Mutuku J.M."/>
            <person name="Nomura T."/>
            <person name="Sasaki-Sekimoto Y."/>
            <person name="Seto Y."/>
            <person name="Wang Y."/>
            <person name="Wakatake T."/>
            <person name="Sakakibara H."/>
            <person name="Demura T."/>
            <person name="Yamaguchi S."/>
            <person name="Yoneyama K."/>
            <person name="Manabe R.I."/>
            <person name="Nelson D.C."/>
            <person name="Schulman A.H."/>
            <person name="Timko M.P."/>
            <person name="dePamphilis C.W."/>
            <person name="Choi D."/>
            <person name="Shirasu K."/>
        </authorList>
    </citation>
    <scope>NUCLEOTIDE SEQUENCE [LARGE SCALE GENOMIC DNA]</scope>
    <source>
        <strain evidence="3">cv. UVA1</strain>
    </source>
</reference>
<feature type="domain" description="F-box" evidence="1">
    <location>
        <begin position="37"/>
        <end position="75"/>
    </location>
</feature>
<dbReference type="InterPro" id="IPR053781">
    <property type="entry name" value="F-box_AtFBL13-like"/>
</dbReference>
<dbReference type="InterPro" id="IPR032675">
    <property type="entry name" value="LRR_dom_sf"/>
</dbReference>
<dbReference type="InterPro" id="IPR001810">
    <property type="entry name" value="F-box_dom"/>
</dbReference>
<dbReference type="InterPro" id="IPR053772">
    <property type="entry name" value="At1g61320/At1g61330-like"/>
</dbReference>
<dbReference type="Gene3D" id="3.80.10.10">
    <property type="entry name" value="Ribonuclease Inhibitor"/>
    <property type="match status" value="1"/>
</dbReference>